<evidence type="ECO:0000256" key="1">
    <source>
        <dbReference type="SAM" id="Phobius"/>
    </source>
</evidence>
<reference evidence="2" key="1">
    <citation type="journal article" date="2020" name="Nature">
        <title>Giant virus diversity and host interactions through global metagenomics.</title>
        <authorList>
            <person name="Schulz F."/>
            <person name="Roux S."/>
            <person name="Paez-Espino D."/>
            <person name="Jungbluth S."/>
            <person name="Walsh D.A."/>
            <person name="Denef V.J."/>
            <person name="McMahon K.D."/>
            <person name="Konstantinidis K.T."/>
            <person name="Eloe-Fadrosh E.A."/>
            <person name="Kyrpides N.C."/>
            <person name="Woyke T."/>
        </authorList>
    </citation>
    <scope>NUCLEOTIDE SEQUENCE</scope>
    <source>
        <strain evidence="2">GVMAG-M-3300023174-24</strain>
    </source>
</reference>
<keyword evidence="1" id="KW-1133">Transmembrane helix</keyword>
<protein>
    <recommendedName>
        <fullName evidence="3">Transmembrane protein</fullName>
    </recommendedName>
</protein>
<feature type="transmembrane region" description="Helical" evidence="1">
    <location>
        <begin position="20"/>
        <end position="40"/>
    </location>
</feature>
<organism evidence="2">
    <name type="scientific">viral metagenome</name>
    <dbReference type="NCBI Taxonomy" id="1070528"/>
    <lineage>
        <taxon>unclassified sequences</taxon>
        <taxon>metagenomes</taxon>
        <taxon>organismal metagenomes</taxon>
    </lineage>
</organism>
<evidence type="ECO:0000313" key="2">
    <source>
        <dbReference type="EMBL" id="QHT17497.1"/>
    </source>
</evidence>
<keyword evidence="1" id="KW-0812">Transmembrane</keyword>
<proteinExistence type="predicted"/>
<accession>A0A6C0DLQ6</accession>
<evidence type="ECO:0008006" key="3">
    <source>
        <dbReference type="Google" id="ProtNLM"/>
    </source>
</evidence>
<dbReference type="EMBL" id="MN739638">
    <property type="protein sequence ID" value="QHT17497.1"/>
    <property type="molecule type" value="Genomic_DNA"/>
</dbReference>
<name>A0A6C0DLQ6_9ZZZZ</name>
<keyword evidence="1" id="KW-0472">Membrane</keyword>
<dbReference type="AlphaFoldDB" id="A0A6C0DLQ6"/>
<sequence>MLNKPNFNSNKNINTSSIYFLFKRFYFNFLLICLQLYYLFVPRPFIKKKETILDASSKYIEKQKSQFLSKFSLPIIDELSSNIDDVFYSKTDFQELILSLDNLLEKKWKTRMLFESTPRGNIMMYYDAYKLGFAYSSDSTGIPYPILNAVAMKYVTVYRCFDFFMDDEMTPPDKPSKMIKIHFQDEKKESAQIKQNDVAIDTKFPKPLKIDNSAFAKFKNYSKKTENTNVNSGEKKKEEYVRNKFISLGKLINIEFTQPNSAKNSRYSSLNGFHSRLLDNLDSETTLQKQVLSYKDFKKKQMESLDNI</sequence>